<dbReference type="AlphaFoldDB" id="A0A2N8PFW5"/>
<dbReference type="Proteomes" id="UP000236047">
    <property type="component" value="Unassembled WGS sequence"/>
</dbReference>
<proteinExistence type="predicted"/>
<dbReference type="Pfam" id="PF00550">
    <property type="entry name" value="PP-binding"/>
    <property type="match status" value="1"/>
</dbReference>
<keyword evidence="3" id="KW-1185">Reference proteome</keyword>
<organism evidence="2 3">
    <name type="scientific">Streptomyces noursei</name>
    <name type="common">Streptomyces albulus</name>
    <dbReference type="NCBI Taxonomy" id="1971"/>
    <lineage>
        <taxon>Bacteria</taxon>
        <taxon>Bacillati</taxon>
        <taxon>Actinomycetota</taxon>
        <taxon>Actinomycetes</taxon>
        <taxon>Kitasatosporales</taxon>
        <taxon>Streptomycetaceae</taxon>
        <taxon>Streptomyces</taxon>
    </lineage>
</organism>
<dbReference type="SUPFAM" id="SSF47336">
    <property type="entry name" value="ACP-like"/>
    <property type="match status" value="1"/>
</dbReference>
<protein>
    <recommendedName>
        <fullName evidence="1">Carrier domain-containing protein</fullName>
    </recommendedName>
</protein>
<dbReference type="InterPro" id="IPR036736">
    <property type="entry name" value="ACP-like_sf"/>
</dbReference>
<accession>A0A2N8PFW5</accession>
<evidence type="ECO:0000313" key="2">
    <source>
        <dbReference type="EMBL" id="PNE39917.1"/>
    </source>
</evidence>
<dbReference type="EMBL" id="LJSN01000002">
    <property type="protein sequence ID" value="PNE39917.1"/>
    <property type="molecule type" value="Genomic_DNA"/>
</dbReference>
<dbReference type="Gene3D" id="1.10.1200.10">
    <property type="entry name" value="ACP-like"/>
    <property type="match status" value="1"/>
</dbReference>
<dbReference type="PROSITE" id="PS50075">
    <property type="entry name" value="CARRIER"/>
    <property type="match status" value="1"/>
</dbReference>
<gene>
    <name evidence="2" type="ORF">AOB60_02110</name>
</gene>
<sequence length="88" mass="9495">MLYEAASSRLDAHPRVARVKVVLADLLGFGVDSLQPDVELADLGADEEALANVATLLARELGVDRPYEQVDSWETVDDVLTSVRAQAS</sequence>
<dbReference type="InterPro" id="IPR009081">
    <property type="entry name" value="PP-bd_ACP"/>
</dbReference>
<reference evidence="3" key="1">
    <citation type="submission" date="2015-09" db="EMBL/GenBank/DDBJ databases">
        <authorList>
            <person name="Graham D.E."/>
            <person name="Mahan K.M."/>
            <person name="Klingeman D.M."/>
            <person name="Fida T."/>
            <person name="Giannone R.J."/>
            <person name="Hettich R.L."/>
            <person name="Parry R.J."/>
            <person name="Spain J.C."/>
        </authorList>
    </citation>
    <scope>NUCLEOTIDE SEQUENCE [LARGE SCALE GENOMIC DNA]</scope>
    <source>
        <strain evidence="3">JCM 4701</strain>
    </source>
</reference>
<comment type="caution">
    <text evidence="2">The sequence shown here is derived from an EMBL/GenBank/DDBJ whole genome shotgun (WGS) entry which is preliminary data.</text>
</comment>
<evidence type="ECO:0000259" key="1">
    <source>
        <dbReference type="PROSITE" id="PS50075"/>
    </source>
</evidence>
<feature type="domain" description="Carrier" evidence="1">
    <location>
        <begin position="13"/>
        <end position="87"/>
    </location>
</feature>
<name>A0A2N8PFW5_STRNR</name>
<evidence type="ECO:0000313" key="3">
    <source>
        <dbReference type="Proteomes" id="UP000236047"/>
    </source>
</evidence>